<gene>
    <name evidence="2" type="ORF">D0Z70_05500</name>
</gene>
<accession>A0A418YWJ5</accession>
<feature type="transmembrane region" description="Helical" evidence="1">
    <location>
        <begin position="120"/>
        <end position="137"/>
    </location>
</feature>
<dbReference type="AlphaFoldDB" id="A0A418YWJ5"/>
<dbReference type="Proteomes" id="UP000283469">
    <property type="component" value="Unassembled WGS sequence"/>
</dbReference>
<evidence type="ECO:0000313" key="2">
    <source>
        <dbReference type="EMBL" id="RJG56793.1"/>
    </source>
</evidence>
<reference evidence="2 3" key="1">
    <citation type="submission" date="2018-08" db="EMBL/GenBank/DDBJ databases">
        <title>Sphingobium sp. EO9.</title>
        <authorList>
            <person name="Park Y."/>
            <person name="Kim K.H."/>
            <person name="Jeon C.O."/>
        </authorList>
    </citation>
    <scope>NUCLEOTIDE SEQUENCE [LARGE SCALE GENOMIC DNA]</scope>
    <source>
        <strain evidence="2 3">EO9</strain>
    </source>
</reference>
<dbReference type="EMBL" id="QVRA01000003">
    <property type="protein sequence ID" value="RJG56793.1"/>
    <property type="molecule type" value="Genomic_DNA"/>
</dbReference>
<organism evidence="2 3">
    <name type="scientific">Sphingobium terrigena</name>
    <dbReference type="NCBI Taxonomy" id="2304063"/>
    <lineage>
        <taxon>Bacteria</taxon>
        <taxon>Pseudomonadati</taxon>
        <taxon>Pseudomonadota</taxon>
        <taxon>Alphaproteobacteria</taxon>
        <taxon>Sphingomonadales</taxon>
        <taxon>Sphingomonadaceae</taxon>
        <taxon>Sphingobium</taxon>
    </lineage>
</organism>
<sequence>MSDGRMRVPRRLTIFLVLLLPVLAALMAGLARAWRSGGQADPWSWALPAALMVALMAQLLAKDLGRWLVWIAMGAAGAALILCAIAAARAPDPLAAVGLLLVTLLAGFGSRGLRVPGKRLIGVGLLALAGLILWRGPAQPIAPVAERPALAVITALPLFWDKAGLADAPIVSLLRTRFTVQPLDDPRALAASGARALLLAQPRVMTPDQLVAIDAWVRGGGTALVLADPLLRWPSDLPLSDRRRPPSASLIGPLLTHWGAVPDALVEAETRQFLDDGRLVTLSGTQSFKAGRACAAEQGGAIVRCRVGQGRVVLVGDADLIDDRLWLADPARPLDPRVWAADTPALVAQWLGGTMDDGRRWLRDGRDVVLGLRWALIFGTIWALVGTGLLRRVRQRVEQ</sequence>
<keyword evidence="3" id="KW-1185">Reference proteome</keyword>
<name>A0A418YWJ5_9SPHN</name>
<keyword evidence="1" id="KW-1133">Transmembrane helix</keyword>
<keyword evidence="1" id="KW-0472">Membrane</keyword>
<dbReference type="Gene3D" id="3.40.50.880">
    <property type="match status" value="1"/>
</dbReference>
<keyword evidence="1" id="KW-0812">Transmembrane</keyword>
<dbReference type="OrthoDB" id="7390937at2"/>
<feature type="transmembrane region" description="Helical" evidence="1">
    <location>
        <begin position="43"/>
        <end position="61"/>
    </location>
</feature>
<comment type="caution">
    <text evidence="2">The sequence shown here is derived from an EMBL/GenBank/DDBJ whole genome shotgun (WGS) entry which is preliminary data.</text>
</comment>
<evidence type="ECO:0000256" key="1">
    <source>
        <dbReference type="SAM" id="Phobius"/>
    </source>
</evidence>
<feature type="transmembrane region" description="Helical" evidence="1">
    <location>
        <begin position="94"/>
        <end position="113"/>
    </location>
</feature>
<dbReference type="InterPro" id="IPR029062">
    <property type="entry name" value="Class_I_gatase-like"/>
</dbReference>
<feature type="transmembrane region" description="Helical" evidence="1">
    <location>
        <begin position="372"/>
        <end position="390"/>
    </location>
</feature>
<feature type="transmembrane region" description="Helical" evidence="1">
    <location>
        <begin position="68"/>
        <end position="88"/>
    </location>
</feature>
<protein>
    <submittedName>
        <fullName evidence="2">ABC transporter</fullName>
    </submittedName>
</protein>
<evidence type="ECO:0000313" key="3">
    <source>
        <dbReference type="Proteomes" id="UP000283469"/>
    </source>
</evidence>
<proteinExistence type="predicted"/>